<evidence type="ECO:0000256" key="2">
    <source>
        <dbReference type="ARBA" id="ARBA00000419"/>
    </source>
</evidence>
<reference evidence="14 15" key="1">
    <citation type="submission" date="2024-01" db="EMBL/GenBank/DDBJ databases">
        <title>The genome of the rayed Mediterranean limpet Patella caerulea (Linnaeus, 1758).</title>
        <authorList>
            <person name="Anh-Thu Weber A."/>
            <person name="Halstead-Nussloch G."/>
        </authorList>
    </citation>
    <scope>NUCLEOTIDE SEQUENCE [LARGE SCALE GENOMIC DNA]</scope>
    <source>
        <strain evidence="14">AATW-2023a</strain>
        <tissue evidence="14">Whole specimen</tissue>
    </source>
</reference>
<comment type="function">
    <text evidence="3">Alpha-L-fucosidase is responsible for hydrolyzing the alpha-1,6-linked fucose joined to the reducing-end N-acetylglucosamine of the carbohydrate moieties of glycoproteins.</text>
</comment>
<dbReference type="Pfam" id="PF01120">
    <property type="entry name" value="Alpha_L_fucos"/>
    <property type="match status" value="1"/>
</dbReference>
<keyword evidence="15" id="KW-1185">Reference proteome</keyword>
<comment type="catalytic activity">
    <reaction evidence="1">
        <text>a neolactoside IV(2)-alpha-Fuc-nLc4Cer(d18:1(4E)) + H2O = a neolactoside nLc4Cer(d18:1(4E)) + L-fucose</text>
        <dbReference type="Rhea" id="RHEA:48224"/>
        <dbReference type="ChEBI" id="CHEBI:2181"/>
        <dbReference type="ChEBI" id="CHEBI:15377"/>
        <dbReference type="ChEBI" id="CHEBI:17006"/>
        <dbReference type="ChEBI" id="CHEBI:28691"/>
    </reaction>
    <physiologicalReaction direction="left-to-right" evidence="1">
        <dbReference type="Rhea" id="RHEA:48225"/>
    </physiologicalReaction>
</comment>
<evidence type="ECO:0000259" key="12">
    <source>
        <dbReference type="Pfam" id="PF01120"/>
    </source>
</evidence>
<evidence type="ECO:0000256" key="4">
    <source>
        <dbReference type="ARBA" id="ARBA00007951"/>
    </source>
</evidence>
<dbReference type="Gene3D" id="3.20.20.80">
    <property type="entry name" value="Glycosidases"/>
    <property type="match status" value="1"/>
</dbReference>
<evidence type="ECO:0000256" key="10">
    <source>
        <dbReference type="ARBA" id="ARBA00023295"/>
    </source>
</evidence>
<dbReference type="AlphaFoldDB" id="A0AAN8JFS9"/>
<sequence>MLLVCTCVYAVLLILRCDYTSAIRYDPTWESIDSRPLPSWYDEAKLGIFIHWGVFSVPSTSFPPHGQVAWFWTYWKGDKLKVFDDYVKDNFRPDFTYADFAEQFTAEFYDPNEWADIFNSSGAEYIVFTSKHHEGFTNWPSKYSFNWNSMAVGPKRDIVGELANAIKTKTSLHFGLYHSRFEWFHPLYLQDKANNFTTQNFVNTKTLPELYEIVNAYKPEVVWSDGDWEATSDYWKSTDFLAWLYNDSPVKDTVVTNDRWGSDATCHHGGFLTCSDRYQPGVLQKRKFENAMTIDSIAWGFRRNAEIKDFLTTHQLIATFVETVSCGGNMLMNVGPTKEGRINPIFEERLRDVGAWLNVNNEAIKGSRPWSHQNDTLTPNIWYTMKDSAVYAVVLDWPMGTTLSLAAPMPQSNTVVTMLGYPGPFQWKARSSSGLDITILPIAANKMPCKWAWVFKFTNLLNV</sequence>
<dbReference type="InterPro" id="IPR017853">
    <property type="entry name" value="GH"/>
</dbReference>
<accession>A0AAN8JFS9</accession>
<evidence type="ECO:0000256" key="9">
    <source>
        <dbReference type="ARBA" id="ARBA00023180"/>
    </source>
</evidence>
<organism evidence="14 15">
    <name type="scientific">Patella caerulea</name>
    <name type="common">Rayed Mediterranean limpet</name>
    <dbReference type="NCBI Taxonomy" id="87958"/>
    <lineage>
        <taxon>Eukaryota</taxon>
        <taxon>Metazoa</taxon>
        <taxon>Spiralia</taxon>
        <taxon>Lophotrochozoa</taxon>
        <taxon>Mollusca</taxon>
        <taxon>Gastropoda</taxon>
        <taxon>Patellogastropoda</taxon>
        <taxon>Patelloidea</taxon>
        <taxon>Patellidae</taxon>
        <taxon>Patella</taxon>
    </lineage>
</organism>
<evidence type="ECO:0000256" key="11">
    <source>
        <dbReference type="PIRNR" id="PIRNR001092"/>
    </source>
</evidence>
<dbReference type="InterPro" id="IPR000933">
    <property type="entry name" value="Glyco_hydro_29"/>
</dbReference>
<evidence type="ECO:0000256" key="3">
    <source>
        <dbReference type="ARBA" id="ARBA00004071"/>
    </source>
</evidence>
<comment type="similarity">
    <text evidence="4 11">Belongs to the glycosyl hydrolase 29 family.</text>
</comment>
<dbReference type="GO" id="GO:0006004">
    <property type="term" value="P:fucose metabolic process"/>
    <property type="evidence" value="ECO:0007669"/>
    <property type="project" value="InterPro"/>
</dbReference>
<evidence type="ECO:0000256" key="8">
    <source>
        <dbReference type="ARBA" id="ARBA00022801"/>
    </source>
</evidence>
<keyword evidence="7 11" id="KW-0732">Signal</keyword>
<dbReference type="FunFam" id="2.60.40.1180:FF:000013">
    <property type="entry name" value="Alpha-L-fucosidase"/>
    <property type="match status" value="1"/>
</dbReference>
<dbReference type="EC" id="3.2.1.51" evidence="6"/>
<evidence type="ECO:0000313" key="15">
    <source>
        <dbReference type="Proteomes" id="UP001347796"/>
    </source>
</evidence>
<dbReference type="FunFam" id="3.20.20.80:FF:000027">
    <property type="entry name" value="Alpha-L-fucosidase"/>
    <property type="match status" value="1"/>
</dbReference>
<evidence type="ECO:0000256" key="6">
    <source>
        <dbReference type="ARBA" id="ARBA00012662"/>
    </source>
</evidence>
<dbReference type="GO" id="GO:0005764">
    <property type="term" value="C:lysosome"/>
    <property type="evidence" value="ECO:0007669"/>
    <property type="project" value="TreeGrafter"/>
</dbReference>
<comment type="caution">
    <text evidence="14">The sequence shown here is derived from an EMBL/GenBank/DDBJ whole genome shotgun (WGS) entry which is preliminary data.</text>
</comment>
<dbReference type="Pfam" id="PF16757">
    <property type="entry name" value="Fucosidase_C"/>
    <property type="match status" value="1"/>
</dbReference>
<dbReference type="PANTHER" id="PTHR10030:SF37">
    <property type="entry name" value="ALPHA-L-FUCOSIDASE-RELATED"/>
    <property type="match status" value="1"/>
</dbReference>
<proteinExistence type="inferred from homology"/>
<evidence type="ECO:0000259" key="13">
    <source>
        <dbReference type="Pfam" id="PF16757"/>
    </source>
</evidence>
<dbReference type="EMBL" id="JAZGQO010000010">
    <property type="protein sequence ID" value="KAK6176170.1"/>
    <property type="molecule type" value="Genomic_DNA"/>
</dbReference>
<dbReference type="PIRSF" id="PIRSF001092">
    <property type="entry name" value="Alpha-L-fucosidase"/>
    <property type="match status" value="1"/>
</dbReference>
<dbReference type="InterPro" id="IPR016286">
    <property type="entry name" value="FUC_metazoa-typ"/>
</dbReference>
<feature type="domain" description="Glycoside hydrolase family 29 N-terminal" evidence="12">
    <location>
        <begin position="20"/>
        <end position="362"/>
    </location>
</feature>
<keyword evidence="8 11" id="KW-0378">Hydrolase</keyword>
<dbReference type="InterPro" id="IPR031919">
    <property type="entry name" value="Fucosidase_C"/>
</dbReference>
<name>A0AAN8JFS9_PATCE</name>
<dbReference type="Proteomes" id="UP001347796">
    <property type="component" value="Unassembled WGS sequence"/>
</dbReference>
<dbReference type="InterPro" id="IPR057739">
    <property type="entry name" value="Glyco_hydro_29_N"/>
</dbReference>
<protein>
    <recommendedName>
        <fullName evidence="6">alpha-L-fucosidase</fullName>
        <ecNumber evidence="6">3.2.1.51</ecNumber>
    </recommendedName>
</protein>
<evidence type="ECO:0000256" key="5">
    <source>
        <dbReference type="ARBA" id="ARBA00011881"/>
    </source>
</evidence>
<comment type="catalytic activity">
    <reaction evidence="2">
        <text>a neolactoside IV(2)-alpha-Fuc-nLc4Cer(d18:0) + H2O = a neolactoside nLc4Cer(d18:0) + L-fucose</text>
        <dbReference type="Rhea" id="RHEA:49308"/>
        <dbReference type="ChEBI" id="CHEBI:2181"/>
        <dbReference type="ChEBI" id="CHEBI:15377"/>
        <dbReference type="ChEBI" id="CHEBI:91119"/>
        <dbReference type="ChEBI" id="CHEBI:91121"/>
    </reaction>
    <physiologicalReaction direction="left-to-right" evidence="2">
        <dbReference type="Rhea" id="RHEA:49309"/>
    </physiologicalReaction>
</comment>
<dbReference type="GO" id="GO:0016139">
    <property type="term" value="P:glycoside catabolic process"/>
    <property type="evidence" value="ECO:0007669"/>
    <property type="project" value="TreeGrafter"/>
</dbReference>
<feature type="domain" description="Alpha-L-fucosidase C-terminal" evidence="13">
    <location>
        <begin position="373"/>
        <end position="458"/>
    </location>
</feature>
<dbReference type="SMART" id="SM00812">
    <property type="entry name" value="Alpha_L_fucos"/>
    <property type="match status" value="1"/>
</dbReference>
<comment type="subunit">
    <text evidence="5">Homotetramer.</text>
</comment>
<keyword evidence="10 11" id="KW-0326">Glycosidase</keyword>
<evidence type="ECO:0000256" key="1">
    <source>
        <dbReference type="ARBA" id="ARBA00000321"/>
    </source>
</evidence>
<evidence type="ECO:0000256" key="7">
    <source>
        <dbReference type="ARBA" id="ARBA00022729"/>
    </source>
</evidence>
<gene>
    <name evidence="14" type="ORF">SNE40_014501</name>
</gene>
<dbReference type="GO" id="GO:0004560">
    <property type="term" value="F:alpha-L-fucosidase activity"/>
    <property type="evidence" value="ECO:0007669"/>
    <property type="project" value="UniProtKB-EC"/>
</dbReference>
<feature type="signal peptide" evidence="11">
    <location>
        <begin position="1"/>
        <end position="22"/>
    </location>
</feature>
<dbReference type="PANTHER" id="PTHR10030">
    <property type="entry name" value="ALPHA-L-FUCOSIDASE"/>
    <property type="match status" value="1"/>
</dbReference>
<dbReference type="PRINTS" id="PR00741">
    <property type="entry name" value="GLHYDRLASE29"/>
</dbReference>
<feature type="chain" id="PRO_5042674838" description="alpha-L-fucosidase" evidence="11">
    <location>
        <begin position="23"/>
        <end position="463"/>
    </location>
</feature>
<keyword evidence="9" id="KW-0325">Glycoprotein</keyword>
<dbReference type="InterPro" id="IPR013780">
    <property type="entry name" value="Glyco_hydro_b"/>
</dbReference>
<dbReference type="SUPFAM" id="SSF51445">
    <property type="entry name" value="(Trans)glycosidases"/>
    <property type="match status" value="1"/>
</dbReference>
<dbReference type="Gene3D" id="2.60.40.1180">
    <property type="entry name" value="Golgi alpha-mannosidase II"/>
    <property type="match status" value="1"/>
</dbReference>
<evidence type="ECO:0000313" key="14">
    <source>
        <dbReference type="EMBL" id="KAK6176170.1"/>
    </source>
</evidence>